<evidence type="ECO:0000313" key="3">
    <source>
        <dbReference type="Proteomes" id="UP000271125"/>
    </source>
</evidence>
<comment type="caution">
    <text evidence="2">The sequence shown here is derived from an EMBL/GenBank/DDBJ whole genome shotgun (WGS) entry which is preliminary data.</text>
</comment>
<keyword evidence="1" id="KW-0472">Membrane</keyword>
<evidence type="ECO:0000313" key="2">
    <source>
        <dbReference type="EMBL" id="RKX68323.1"/>
    </source>
</evidence>
<organism evidence="2 3">
    <name type="scientific">candidate division TA06 bacterium</name>
    <dbReference type="NCBI Taxonomy" id="2250710"/>
    <lineage>
        <taxon>Bacteria</taxon>
        <taxon>Bacteria division TA06</taxon>
    </lineage>
</organism>
<proteinExistence type="predicted"/>
<accession>A0A660SCF4</accession>
<dbReference type="Proteomes" id="UP000271125">
    <property type="component" value="Unassembled WGS sequence"/>
</dbReference>
<dbReference type="EMBL" id="QNBD01000287">
    <property type="protein sequence ID" value="RKX68323.1"/>
    <property type="molecule type" value="Genomic_DNA"/>
</dbReference>
<keyword evidence="1" id="KW-1133">Transmembrane helix</keyword>
<protein>
    <submittedName>
        <fullName evidence="2">Uncharacterized protein</fullName>
    </submittedName>
</protein>
<keyword evidence="1" id="KW-0812">Transmembrane</keyword>
<reference evidence="2 3" key="1">
    <citation type="submission" date="2018-06" db="EMBL/GenBank/DDBJ databases">
        <title>Extensive metabolic versatility and redundancy in microbially diverse, dynamic hydrothermal sediments.</title>
        <authorList>
            <person name="Dombrowski N."/>
            <person name="Teske A."/>
            <person name="Baker B.J."/>
        </authorList>
    </citation>
    <scope>NUCLEOTIDE SEQUENCE [LARGE SCALE GENOMIC DNA]</scope>
    <source>
        <strain evidence="2">B10_G13</strain>
    </source>
</reference>
<dbReference type="AlphaFoldDB" id="A0A660SCF4"/>
<feature type="transmembrane region" description="Helical" evidence="1">
    <location>
        <begin position="6"/>
        <end position="23"/>
    </location>
</feature>
<name>A0A660SCF4_UNCT6</name>
<sequence length="300" mass="32554">MGKTVIIGVLIIIAIFAGILITVHKHSSKMPEIASENLAEMQARALGSYALGYGINRFLDGNVTFIDSITGYIDDFTPFEVLDGSIDSIKFTNESDGSIRINSYVTYNINDETVYHQSEANFSFIIDDEAESNITSALVYGGSITIHAKAVITGEVTETTEFDFEEVFGLTEQEVKDEAISNDAFIINPANNTPMPDSLTWIEFEGGDSLFKVTNDWTGAGVLIIKGNLKCTAHITFEGILVVFGTLDITAHSDITGSVFVVGDTSLGAHATITFDGDIVATAFENLPFNVSCKIISWRE</sequence>
<gene>
    <name evidence="2" type="ORF">DRP43_05795</name>
</gene>
<evidence type="ECO:0000256" key="1">
    <source>
        <dbReference type="SAM" id="Phobius"/>
    </source>
</evidence>